<dbReference type="Pfam" id="PF00534">
    <property type="entry name" value="Glycos_transf_1"/>
    <property type="match status" value="1"/>
</dbReference>
<dbReference type="Proteomes" id="UP000027466">
    <property type="component" value="Unassembled WGS sequence"/>
</dbReference>
<dbReference type="AlphaFoldDB" id="A0A069PT17"/>
<dbReference type="PANTHER" id="PTHR12526:SF627">
    <property type="entry name" value="D-RHAMNOSYLTRANSFERASE WBPZ"/>
    <property type="match status" value="1"/>
</dbReference>
<accession>A0A069PT17</accession>
<reference evidence="3 4" key="1">
    <citation type="submission" date="2014-03" db="EMBL/GenBank/DDBJ databases">
        <title>Draft Genome Sequences of Four Burkholderia Strains.</title>
        <authorList>
            <person name="Liu X.Y."/>
            <person name="Li C.X."/>
            <person name="Xu J.H."/>
        </authorList>
    </citation>
    <scope>NUCLEOTIDE SEQUENCE [LARGE SCALE GENOMIC DNA]</scope>
    <source>
        <strain evidence="3 4">DSM 50014</strain>
    </source>
</reference>
<dbReference type="RefSeq" id="WP_035934374.1">
    <property type="nucleotide sequence ID" value="NZ_CADFFX010000010.1"/>
</dbReference>
<dbReference type="InterPro" id="IPR001296">
    <property type="entry name" value="Glyco_trans_1"/>
</dbReference>
<dbReference type="GO" id="GO:0016757">
    <property type="term" value="F:glycosyltransferase activity"/>
    <property type="evidence" value="ECO:0007669"/>
    <property type="project" value="UniProtKB-ARBA"/>
</dbReference>
<feature type="domain" description="Glycosyl transferase family 1" evidence="1">
    <location>
        <begin position="185"/>
        <end position="339"/>
    </location>
</feature>
<keyword evidence="4" id="KW-1185">Reference proteome</keyword>
<dbReference type="CDD" id="cd03820">
    <property type="entry name" value="GT4_AmsD-like"/>
    <property type="match status" value="1"/>
</dbReference>
<comment type="caution">
    <text evidence="3">The sequence shown here is derived from an EMBL/GenBank/DDBJ whole genome shotgun (WGS) entry which is preliminary data.</text>
</comment>
<evidence type="ECO:0000259" key="1">
    <source>
        <dbReference type="Pfam" id="PF00534"/>
    </source>
</evidence>
<keyword evidence="3" id="KW-0808">Transferase</keyword>
<dbReference type="STRING" id="60547.GCA_000751215_03831"/>
<dbReference type="Gene3D" id="3.40.50.2000">
    <property type="entry name" value="Glycogen Phosphorylase B"/>
    <property type="match status" value="2"/>
</dbReference>
<dbReference type="SUPFAM" id="SSF53756">
    <property type="entry name" value="UDP-Glycosyltransferase/glycogen phosphorylase"/>
    <property type="match status" value="1"/>
</dbReference>
<protein>
    <submittedName>
        <fullName evidence="3">Glycosyl transferase</fullName>
    </submittedName>
</protein>
<dbReference type="PANTHER" id="PTHR12526">
    <property type="entry name" value="GLYCOSYLTRANSFERASE"/>
    <property type="match status" value="1"/>
</dbReference>
<evidence type="ECO:0000259" key="2">
    <source>
        <dbReference type="Pfam" id="PF13579"/>
    </source>
</evidence>
<sequence length="374" mass="41406">MNIVLFISAMQDGGAESVAATLVNAWVERGDSVTLVATYSGRGTCNYPVSERVKFVYLADLVTRRGRGPLAFGARFMTLRALMRDSRPDVIVSFLTNVNITTILASRGLGIPIIVSEHTNPLADRRSLFWKLMCRFVYPKADLLTLLTDGVVAPFRKVVPGMKDIAVMPNPLPDGLFQLERQAPAARKRVISLGRLHKIKQFDLMIRAFALLADEFPDWDLWIWGEGPERAVLEAQIGQLGMGGRIFLPGRTLTPWAELAKAQVFAMSSSHEGLPMALMESMAMGLPVVSFDCPSGPKELTRDGEDGLLIPPGDANSMAAALRRLISDDHYRSELGRKASISVRERYSLKTILRIWDELFERVGARPKDVESAH</sequence>
<feature type="domain" description="Glycosyltransferase subfamily 4-like N-terminal" evidence="2">
    <location>
        <begin position="13"/>
        <end position="170"/>
    </location>
</feature>
<dbReference type="InterPro" id="IPR028098">
    <property type="entry name" value="Glyco_trans_4-like_N"/>
</dbReference>
<dbReference type="EMBL" id="JFHC01000040">
    <property type="protein sequence ID" value="KDR40441.1"/>
    <property type="molecule type" value="Genomic_DNA"/>
</dbReference>
<organism evidence="3 4">
    <name type="scientific">Caballeronia glathei</name>
    <dbReference type="NCBI Taxonomy" id="60547"/>
    <lineage>
        <taxon>Bacteria</taxon>
        <taxon>Pseudomonadati</taxon>
        <taxon>Pseudomonadota</taxon>
        <taxon>Betaproteobacteria</taxon>
        <taxon>Burkholderiales</taxon>
        <taxon>Burkholderiaceae</taxon>
        <taxon>Caballeronia</taxon>
    </lineage>
</organism>
<evidence type="ECO:0000313" key="4">
    <source>
        <dbReference type="Proteomes" id="UP000027466"/>
    </source>
</evidence>
<dbReference type="Pfam" id="PF13579">
    <property type="entry name" value="Glyco_trans_4_4"/>
    <property type="match status" value="1"/>
</dbReference>
<proteinExistence type="predicted"/>
<name>A0A069PT17_9BURK</name>
<evidence type="ECO:0000313" key="3">
    <source>
        <dbReference type="EMBL" id="KDR40441.1"/>
    </source>
</evidence>
<gene>
    <name evidence="3" type="ORF">BG61_25520</name>
</gene>